<proteinExistence type="predicted"/>
<organism evidence="1 2">
    <name type="scientific">Dokdonella ginsengisoli</name>
    <dbReference type="NCBI Taxonomy" id="363846"/>
    <lineage>
        <taxon>Bacteria</taxon>
        <taxon>Pseudomonadati</taxon>
        <taxon>Pseudomonadota</taxon>
        <taxon>Gammaproteobacteria</taxon>
        <taxon>Lysobacterales</taxon>
        <taxon>Rhodanobacteraceae</taxon>
        <taxon>Dokdonella</taxon>
    </lineage>
</organism>
<name>A0ABV9QTB0_9GAMM</name>
<gene>
    <name evidence="1" type="ORF">ACFO6Q_09695</name>
</gene>
<dbReference type="RefSeq" id="WP_380020462.1">
    <property type="nucleotide sequence ID" value="NZ_JBHSHD010000007.1"/>
</dbReference>
<dbReference type="EMBL" id="JBHSHD010000007">
    <property type="protein sequence ID" value="MFC4820598.1"/>
    <property type="molecule type" value="Genomic_DNA"/>
</dbReference>
<accession>A0ABV9QTB0</accession>
<protein>
    <submittedName>
        <fullName evidence="1">Uncharacterized protein</fullName>
    </submittedName>
</protein>
<keyword evidence="2" id="KW-1185">Reference proteome</keyword>
<evidence type="ECO:0000313" key="2">
    <source>
        <dbReference type="Proteomes" id="UP001595886"/>
    </source>
</evidence>
<sequence length="88" mass="9465">MTDAPNYAVFLFPQALDALGEAIKPYLRDTPGGPHIVCVEIDAAGPLFGMTLVGKGPNGERLELELMVPVSMVKLVMSMHGEHEIGFI</sequence>
<dbReference type="Proteomes" id="UP001595886">
    <property type="component" value="Unassembled WGS sequence"/>
</dbReference>
<comment type="caution">
    <text evidence="1">The sequence shown here is derived from an EMBL/GenBank/DDBJ whole genome shotgun (WGS) entry which is preliminary data.</text>
</comment>
<reference evidence="2" key="1">
    <citation type="journal article" date="2019" name="Int. J. Syst. Evol. Microbiol.">
        <title>The Global Catalogue of Microorganisms (GCM) 10K type strain sequencing project: providing services to taxonomists for standard genome sequencing and annotation.</title>
        <authorList>
            <consortium name="The Broad Institute Genomics Platform"/>
            <consortium name="The Broad Institute Genome Sequencing Center for Infectious Disease"/>
            <person name="Wu L."/>
            <person name="Ma J."/>
        </authorList>
    </citation>
    <scope>NUCLEOTIDE SEQUENCE [LARGE SCALE GENOMIC DNA]</scope>
    <source>
        <strain evidence="2">CCUG 30340</strain>
    </source>
</reference>
<evidence type="ECO:0000313" key="1">
    <source>
        <dbReference type="EMBL" id="MFC4820598.1"/>
    </source>
</evidence>